<dbReference type="PANTHER" id="PTHR24273">
    <property type="entry name" value="FI04643P-RELATED"/>
    <property type="match status" value="1"/>
</dbReference>
<dbReference type="OrthoDB" id="9805017at2"/>
<gene>
    <name evidence="3" type="ORF">F3059_08675</name>
</gene>
<feature type="non-terminal residue" evidence="3">
    <location>
        <position position="1"/>
    </location>
</feature>
<proteinExistence type="predicted"/>
<evidence type="ECO:0000313" key="3">
    <source>
        <dbReference type="EMBL" id="KAB1063634.1"/>
    </source>
</evidence>
<dbReference type="Proteomes" id="UP000435357">
    <property type="component" value="Unassembled WGS sequence"/>
</dbReference>
<sequence length="493" mass="51798">ITDGSNNVSTSTAIVTVEDTIAPNIQTQSVTLYLDSLGQASTTAMSIDAGSSDNCAIDTMFLSENNFDCSHIGTNTVQLIATDVNGNTDSSSAVVTVEDTIAPEVITQGVTLYLDSTGTAVLTPSVFDNGSNDNCSIDSMSLSQDTFTCSDLGLHVVDLHVTDQSGNGATSNALVSVTDTIAPLLRSFSNITVYLDSSGTASIDAGMLDSNSVDNCSLDTIYLSRTTLGCNDLGSTTVELIGKDGSMNESRILVNLTVEDTLAPTIECPSSFDACAGIVNFPDAVSNDNCTSTVTNTGNVFSGDSLTEGEYVTSFEAVDGSGNVASCTTSFSVNAIPEVDLGADTAVGPGHVVSFSVNDTVSEYLWSTGDTTRSLDLKVLTDTTVWISVTDSNSCTGSDTATVTTLTSIKRSKKTVNVSVYPNPTRGEVKVELLGVENLNYHLIDMAGRILQSGNMQNGLNRIDLSRYATSVYYLQLQNEQGEGIKVMRLVKQ</sequence>
<keyword evidence="4" id="KW-1185">Reference proteome</keyword>
<protein>
    <submittedName>
        <fullName evidence="3">T9SS type A sorting domain-containing protein</fullName>
    </submittedName>
</protein>
<dbReference type="AlphaFoldDB" id="A0A6N6M6E1"/>
<evidence type="ECO:0000259" key="2">
    <source>
        <dbReference type="Pfam" id="PF18962"/>
    </source>
</evidence>
<dbReference type="EMBL" id="WACR01000007">
    <property type="protein sequence ID" value="KAB1063634.1"/>
    <property type="molecule type" value="Genomic_DNA"/>
</dbReference>
<evidence type="ECO:0000256" key="1">
    <source>
        <dbReference type="ARBA" id="ARBA00022729"/>
    </source>
</evidence>
<reference evidence="3 4" key="1">
    <citation type="submission" date="2019-09" db="EMBL/GenBank/DDBJ databases">
        <title>Genomes of Cryomorphaceae.</title>
        <authorList>
            <person name="Bowman J.P."/>
        </authorList>
    </citation>
    <scope>NUCLEOTIDE SEQUENCE [LARGE SCALE GENOMIC DNA]</scope>
    <source>
        <strain evidence="3 4">KCTC 52047</strain>
    </source>
</reference>
<comment type="caution">
    <text evidence="3">The sequence shown here is derived from an EMBL/GenBank/DDBJ whole genome shotgun (WGS) entry which is preliminary data.</text>
</comment>
<dbReference type="Pfam" id="PF18962">
    <property type="entry name" value="Por_Secre_tail"/>
    <property type="match status" value="1"/>
</dbReference>
<keyword evidence="1" id="KW-0732">Signal</keyword>
<organism evidence="3 4">
    <name type="scientific">Salibacter halophilus</name>
    <dbReference type="NCBI Taxonomy" id="1803916"/>
    <lineage>
        <taxon>Bacteria</taxon>
        <taxon>Pseudomonadati</taxon>
        <taxon>Bacteroidota</taxon>
        <taxon>Flavobacteriia</taxon>
        <taxon>Flavobacteriales</taxon>
        <taxon>Salibacteraceae</taxon>
        <taxon>Salibacter</taxon>
    </lineage>
</organism>
<accession>A0A6N6M6E1</accession>
<dbReference type="PANTHER" id="PTHR24273:SF32">
    <property type="entry name" value="HYALIN"/>
    <property type="match status" value="1"/>
</dbReference>
<name>A0A6N6M6E1_9FLAO</name>
<dbReference type="InterPro" id="IPR026444">
    <property type="entry name" value="Secre_tail"/>
</dbReference>
<dbReference type="RefSeq" id="WP_151168276.1">
    <property type="nucleotide sequence ID" value="NZ_WACR01000007.1"/>
</dbReference>
<feature type="domain" description="Secretion system C-terminal sorting" evidence="2">
    <location>
        <begin position="420"/>
        <end position="484"/>
    </location>
</feature>
<evidence type="ECO:0000313" key="4">
    <source>
        <dbReference type="Proteomes" id="UP000435357"/>
    </source>
</evidence>
<dbReference type="NCBIfam" id="TIGR04183">
    <property type="entry name" value="Por_Secre_tail"/>
    <property type="match status" value="1"/>
</dbReference>